<dbReference type="AlphaFoldDB" id="A0AAV7PL13"/>
<dbReference type="Proteomes" id="UP001066276">
    <property type="component" value="Chromosome 7"/>
</dbReference>
<feature type="non-terminal residue" evidence="1">
    <location>
        <position position="52"/>
    </location>
</feature>
<evidence type="ECO:0000313" key="2">
    <source>
        <dbReference type="Proteomes" id="UP001066276"/>
    </source>
</evidence>
<dbReference type="EMBL" id="JANPWB010000011">
    <property type="protein sequence ID" value="KAJ1127780.1"/>
    <property type="molecule type" value="Genomic_DNA"/>
</dbReference>
<proteinExistence type="predicted"/>
<gene>
    <name evidence="1" type="ORF">NDU88_006173</name>
</gene>
<comment type="caution">
    <text evidence="1">The sequence shown here is derived from an EMBL/GenBank/DDBJ whole genome shotgun (WGS) entry which is preliminary data.</text>
</comment>
<feature type="non-terminal residue" evidence="1">
    <location>
        <position position="1"/>
    </location>
</feature>
<name>A0AAV7PL13_PLEWA</name>
<reference evidence="1" key="1">
    <citation type="journal article" date="2022" name="bioRxiv">
        <title>Sequencing and chromosome-scale assembly of the giantPleurodeles waltlgenome.</title>
        <authorList>
            <person name="Brown T."/>
            <person name="Elewa A."/>
            <person name="Iarovenko S."/>
            <person name="Subramanian E."/>
            <person name="Araus A.J."/>
            <person name="Petzold A."/>
            <person name="Susuki M."/>
            <person name="Suzuki K.-i.T."/>
            <person name="Hayashi T."/>
            <person name="Toyoda A."/>
            <person name="Oliveira C."/>
            <person name="Osipova E."/>
            <person name="Leigh N.D."/>
            <person name="Simon A."/>
            <person name="Yun M.H."/>
        </authorList>
    </citation>
    <scope>NUCLEOTIDE SEQUENCE</scope>
    <source>
        <strain evidence="1">20211129_DDA</strain>
        <tissue evidence="1">Liver</tissue>
    </source>
</reference>
<sequence length="52" mass="5993">EARIEEREEKTLLLNANVGKNAEERSDCAWVPGFLLRQHYVAFGAYRQAVSR</sequence>
<evidence type="ECO:0000313" key="1">
    <source>
        <dbReference type="EMBL" id="KAJ1127780.1"/>
    </source>
</evidence>
<keyword evidence="2" id="KW-1185">Reference proteome</keyword>
<protein>
    <submittedName>
        <fullName evidence="1">Uncharacterized protein</fullName>
    </submittedName>
</protein>
<organism evidence="1 2">
    <name type="scientific">Pleurodeles waltl</name>
    <name type="common">Iberian ribbed newt</name>
    <dbReference type="NCBI Taxonomy" id="8319"/>
    <lineage>
        <taxon>Eukaryota</taxon>
        <taxon>Metazoa</taxon>
        <taxon>Chordata</taxon>
        <taxon>Craniata</taxon>
        <taxon>Vertebrata</taxon>
        <taxon>Euteleostomi</taxon>
        <taxon>Amphibia</taxon>
        <taxon>Batrachia</taxon>
        <taxon>Caudata</taxon>
        <taxon>Salamandroidea</taxon>
        <taxon>Salamandridae</taxon>
        <taxon>Pleurodelinae</taxon>
        <taxon>Pleurodeles</taxon>
    </lineage>
</organism>
<accession>A0AAV7PL13</accession>